<dbReference type="STRING" id="8022.A0A060WQ64"/>
<reference evidence="12" key="1">
    <citation type="journal article" date="2014" name="Nat. Commun.">
        <title>The rainbow trout genome provides novel insights into evolution after whole-genome duplication in vertebrates.</title>
        <authorList>
            <person name="Berthelot C."/>
            <person name="Brunet F."/>
            <person name="Chalopin D."/>
            <person name="Juanchich A."/>
            <person name="Bernard M."/>
            <person name="Noel B."/>
            <person name="Bento P."/>
            <person name="Da Silva C."/>
            <person name="Labadie K."/>
            <person name="Alberti A."/>
            <person name="Aury J.M."/>
            <person name="Louis A."/>
            <person name="Dehais P."/>
            <person name="Bardou P."/>
            <person name="Montfort J."/>
            <person name="Klopp C."/>
            <person name="Cabau C."/>
            <person name="Gaspin C."/>
            <person name="Thorgaard G.H."/>
            <person name="Boussaha M."/>
            <person name="Quillet E."/>
            <person name="Guyomard R."/>
            <person name="Galiana D."/>
            <person name="Bobe J."/>
            <person name="Volff J.N."/>
            <person name="Genet C."/>
            <person name="Wincker P."/>
            <person name="Jaillon O."/>
            <person name="Roest Crollius H."/>
            <person name="Guiguen Y."/>
        </authorList>
    </citation>
    <scope>NUCLEOTIDE SEQUENCE [LARGE SCALE GENOMIC DNA]</scope>
</reference>
<dbReference type="PRINTS" id="PR00237">
    <property type="entry name" value="GPCRRHODOPSN"/>
</dbReference>
<evidence type="ECO:0000256" key="5">
    <source>
        <dbReference type="ARBA" id="ARBA00023040"/>
    </source>
</evidence>
<name>A0A060WQ64_ONCMY</name>
<feature type="transmembrane region" description="Helical" evidence="10">
    <location>
        <begin position="182"/>
        <end position="205"/>
    </location>
</feature>
<dbReference type="SUPFAM" id="SSF81321">
    <property type="entry name" value="Family A G protein-coupled receptor-like"/>
    <property type="match status" value="2"/>
</dbReference>
<keyword evidence="5" id="KW-0297">G-protein coupled receptor</keyword>
<dbReference type="PaxDb" id="8022-A0A060WQ64"/>
<proteinExistence type="predicted"/>
<evidence type="ECO:0000256" key="4">
    <source>
        <dbReference type="ARBA" id="ARBA00022989"/>
    </source>
</evidence>
<dbReference type="AlphaFoldDB" id="A0A060WQ64"/>
<feature type="transmembrane region" description="Helical" evidence="10">
    <location>
        <begin position="457"/>
        <end position="477"/>
    </location>
</feature>
<evidence type="ECO:0000256" key="10">
    <source>
        <dbReference type="SAM" id="Phobius"/>
    </source>
</evidence>
<keyword evidence="6 10" id="KW-0472">Membrane</keyword>
<comment type="subcellular location">
    <subcellularLocation>
        <location evidence="1">Cell membrane</location>
        <topology evidence="1">Multi-pass membrane protein</topology>
    </subcellularLocation>
</comment>
<keyword evidence="4 10" id="KW-1133">Transmembrane helix</keyword>
<dbReference type="InterPro" id="IPR017452">
    <property type="entry name" value="GPCR_Rhodpsn_7TM"/>
</dbReference>
<feature type="transmembrane region" description="Helical" evidence="10">
    <location>
        <begin position="327"/>
        <end position="348"/>
    </location>
</feature>
<feature type="domain" description="G-protein coupled receptors family 1 profile" evidence="11">
    <location>
        <begin position="328"/>
        <end position="522"/>
    </location>
</feature>
<keyword evidence="3 10" id="KW-0812">Transmembrane</keyword>
<dbReference type="PANTHER" id="PTHR24233:SF4">
    <property type="entry name" value="G-PROTEIN COUPLED RECEPTOR 171"/>
    <property type="match status" value="1"/>
</dbReference>
<keyword evidence="8" id="KW-0807">Transducer</keyword>
<dbReference type="GO" id="GO:0045028">
    <property type="term" value="F:G protein-coupled purinergic nucleotide receptor activity"/>
    <property type="evidence" value="ECO:0007669"/>
    <property type="project" value="TreeGrafter"/>
</dbReference>
<accession>A0A060WQ64</accession>
<dbReference type="EMBL" id="FR904659">
    <property type="protein sequence ID" value="CDQ69261.1"/>
    <property type="molecule type" value="Genomic_DNA"/>
</dbReference>
<organism evidence="12 13">
    <name type="scientific">Oncorhynchus mykiss</name>
    <name type="common">Rainbow trout</name>
    <name type="synonym">Salmo gairdneri</name>
    <dbReference type="NCBI Taxonomy" id="8022"/>
    <lineage>
        <taxon>Eukaryota</taxon>
        <taxon>Metazoa</taxon>
        <taxon>Chordata</taxon>
        <taxon>Craniata</taxon>
        <taxon>Vertebrata</taxon>
        <taxon>Euteleostomi</taxon>
        <taxon>Actinopterygii</taxon>
        <taxon>Neopterygii</taxon>
        <taxon>Teleostei</taxon>
        <taxon>Protacanthopterygii</taxon>
        <taxon>Salmoniformes</taxon>
        <taxon>Salmonidae</taxon>
        <taxon>Salmoninae</taxon>
        <taxon>Oncorhynchus</taxon>
    </lineage>
</organism>
<protein>
    <recommendedName>
        <fullName evidence="11">G-protein coupled receptors family 1 profile domain-containing protein</fullName>
    </recommendedName>
</protein>
<keyword evidence="7" id="KW-0675">Receptor</keyword>
<evidence type="ECO:0000313" key="12">
    <source>
        <dbReference type="EMBL" id="CDQ69261.1"/>
    </source>
</evidence>
<evidence type="ECO:0000256" key="7">
    <source>
        <dbReference type="ARBA" id="ARBA00023170"/>
    </source>
</evidence>
<evidence type="ECO:0000256" key="1">
    <source>
        <dbReference type="ARBA" id="ARBA00004651"/>
    </source>
</evidence>
<evidence type="ECO:0000259" key="11">
    <source>
        <dbReference type="PROSITE" id="PS50262"/>
    </source>
</evidence>
<feature type="region of interest" description="Disordered" evidence="9">
    <location>
        <begin position="539"/>
        <end position="568"/>
    </location>
</feature>
<feature type="transmembrane region" description="Helical" evidence="10">
    <location>
        <begin position="368"/>
        <end position="389"/>
    </location>
</feature>
<feature type="transmembrane region" description="Helical" evidence="10">
    <location>
        <begin position="27"/>
        <end position="48"/>
    </location>
</feature>
<dbReference type="Proteomes" id="UP000193380">
    <property type="component" value="Unassembled WGS sequence"/>
</dbReference>
<evidence type="ECO:0000256" key="8">
    <source>
        <dbReference type="ARBA" id="ARBA00023224"/>
    </source>
</evidence>
<evidence type="ECO:0000313" key="13">
    <source>
        <dbReference type="Proteomes" id="UP000193380"/>
    </source>
</evidence>
<dbReference type="InterPro" id="IPR000276">
    <property type="entry name" value="GPCR_Rhodpsn"/>
</dbReference>
<dbReference type="PANTHER" id="PTHR24233">
    <property type="entry name" value="P2Y PURINOCEPTOR-RELATED G-PROTEIN COUPLED RECEPTOR"/>
    <property type="match status" value="1"/>
</dbReference>
<gene>
    <name evidence="12" type="ORF">GSONMT00015641001</name>
</gene>
<evidence type="ECO:0000256" key="9">
    <source>
        <dbReference type="SAM" id="MobiDB-lite"/>
    </source>
</evidence>
<dbReference type="Gene3D" id="1.20.1070.10">
    <property type="entry name" value="Rhodopsin 7-helix transmembrane proteins"/>
    <property type="match status" value="2"/>
</dbReference>
<dbReference type="PROSITE" id="PS50262">
    <property type="entry name" value="G_PROTEIN_RECEP_F1_2"/>
    <property type="match status" value="2"/>
</dbReference>
<feature type="domain" description="G-protein coupled receptors family 1 profile" evidence="11">
    <location>
        <begin position="39"/>
        <end position="295"/>
    </location>
</feature>
<feature type="transmembrane region" description="Helical" evidence="10">
    <location>
        <begin position="60"/>
        <end position="77"/>
    </location>
</feature>
<feature type="transmembrane region" description="Helical" evidence="10">
    <location>
        <begin position="507"/>
        <end position="525"/>
    </location>
</feature>
<feature type="transmembrane region" description="Helical" evidence="10">
    <location>
        <begin position="409"/>
        <end position="437"/>
    </location>
</feature>
<reference evidence="12" key="2">
    <citation type="submission" date="2014-03" db="EMBL/GenBank/DDBJ databases">
        <authorList>
            <person name="Genoscope - CEA"/>
        </authorList>
    </citation>
    <scope>NUCLEOTIDE SEQUENCE</scope>
</reference>
<evidence type="ECO:0000256" key="6">
    <source>
        <dbReference type="ARBA" id="ARBA00023136"/>
    </source>
</evidence>
<feature type="transmembrane region" description="Helical" evidence="10">
    <location>
        <begin position="97"/>
        <end position="118"/>
    </location>
</feature>
<dbReference type="Pfam" id="PF00001">
    <property type="entry name" value="7tm_1"/>
    <property type="match status" value="2"/>
</dbReference>
<sequence length="568" mass="64992">MMTLPTNSTDDTLPQCVVNDQMEPFSVLYILVFLTSIAANLVALWVFIHSYNDKKSINVYLVNLLTADLLLTLALPFKVAKDLGVAPWGFMVFHCQVSAVVVYISMYVSIFFLTFISIDCYMQISQSSRLFRLQEVGFARLMSVTVWLLVLLIMVPNMALPIQDVPERKFLSCSKLKQEVGLHWHGLAVFLCTILFLNASTAVLVSNGLVLKRLLASRNDPEQWRHARRATINVTVVTAAYVVCFVPYHVVRTPYTLAQTEVITPDCQTKRHLFLAKESTLLLVVLHLCLDPVLYYYFSKTFRQRVREVFRSRRSRRDSNTNPSQAVVIYISMYVSIFFLTFVSVDCYMQISQSSRLFRIQEVGFAKLMSVMVWLLVLLIMVPNMALPIQDVPERKFLSCSKLKQEVGLHWHGLAVFLCTILFLKASTAVLVSNGLVLKRLLASRNDPEQWRHARRATINVTAGTAAYVVCFVPYHVVRTPYTLAQTEVITPDCQTKRHLFLAKESTLLLVVLHLCLDPVLYYYFSKTFRKRVREVFRSRRSRRDSNTNPSPDPASEDLKLQPITAKE</sequence>
<feature type="transmembrane region" description="Helical" evidence="10">
    <location>
        <begin position="138"/>
        <end position="162"/>
    </location>
</feature>
<evidence type="ECO:0000256" key="2">
    <source>
        <dbReference type="ARBA" id="ARBA00022475"/>
    </source>
</evidence>
<dbReference type="GO" id="GO:0005886">
    <property type="term" value="C:plasma membrane"/>
    <property type="evidence" value="ECO:0007669"/>
    <property type="project" value="UniProtKB-SubCell"/>
</dbReference>
<evidence type="ECO:0000256" key="3">
    <source>
        <dbReference type="ARBA" id="ARBA00022692"/>
    </source>
</evidence>
<keyword evidence="2" id="KW-1003">Cell membrane</keyword>